<keyword evidence="2" id="KW-1185">Reference proteome</keyword>
<dbReference type="EMBL" id="JQOF01000032">
    <property type="protein sequence ID" value="KGA39555.1"/>
    <property type="molecule type" value="Genomic_DNA"/>
</dbReference>
<dbReference type="RefSeq" id="WP_044208586.1">
    <property type="nucleotide sequence ID" value="NZ_JQOF01000032.1"/>
</dbReference>
<sequence>MAVKNFYQLVDIPNVGNKGDTSYIDYSAIAEDTGSKTASILGAINYISLRILNSGDDANEADMDEIRDLSSIICDLADLGIATNKICKSASYYSGELYQKKHGEIK</sequence>
<proteinExistence type="predicted"/>
<organism evidence="1 2">
    <name type="scientific">Pectobacterium odoriferum</name>
    <dbReference type="NCBI Taxonomy" id="78398"/>
    <lineage>
        <taxon>Bacteria</taxon>
        <taxon>Pseudomonadati</taxon>
        <taxon>Pseudomonadota</taxon>
        <taxon>Gammaproteobacteria</taxon>
        <taxon>Enterobacterales</taxon>
        <taxon>Pectobacteriaceae</taxon>
        <taxon>Pectobacterium</taxon>
    </lineage>
</organism>
<gene>
    <name evidence="1" type="ORF">KU75_21845</name>
</gene>
<comment type="caution">
    <text evidence="1">The sequence shown here is derived from an EMBL/GenBank/DDBJ whole genome shotgun (WGS) entry which is preliminary data.</text>
</comment>
<evidence type="ECO:0000313" key="2">
    <source>
        <dbReference type="Proteomes" id="UP000029447"/>
    </source>
</evidence>
<evidence type="ECO:0000313" key="1">
    <source>
        <dbReference type="EMBL" id="KGA39555.1"/>
    </source>
</evidence>
<name>A0ABR4VJL1_9GAMM</name>
<accession>A0ABR4VJL1</accession>
<dbReference type="Proteomes" id="UP000029447">
    <property type="component" value="Unassembled WGS sequence"/>
</dbReference>
<reference evidence="1 2" key="1">
    <citation type="submission" date="2014-08" db="EMBL/GenBank/DDBJ databases">
        <title>Genome sequences of NCPPB Pectobacterium isolates.</title>
        <authorList>
            <person name="Glover R.H."/>
            <person name="Sapp M."/>
            <person name="Elphinstone J."/>
        </authorList>
    </citation>
    <scope>NUCLEOTIDE SEQUENCE [LARGE SCALE GENOMIC DNA]</scope>
    <source>
        <strain evidence="1 2">NCPPB3841</strain>
    </source>
</reference>
<protein>
    <submittedName>
        <fullName evidence="1">Uncharacterized protein</fullName>
    </submittedName>
</protein>